<accession>A0ABP1BZI3</accession>
<dbReference type="EMBL" id="OZ023709">
    <property type="protein sequence ID" value="CAK9881644.1"/>
    <property type="molecule type" value="Genomic_DNA"/>
</dbReference>
<dbReference type="Proteomes" id="UP001497522">
    <property type="component" value="Chromosome 8"/>
</dbReference>
<dbReference type="InterPro" id="IPR027356">
    <property type="entry name" value="NPH3_dom"/>
</dbReference>
<reference evidence="5" key="1">
    <citation type="submission" date="2024-03" db="EMBL/GenBank/DDBJ databases">
        <authorList>
            <consortium name="ELIXIR-Norway"/>
            <consortium name="Elixir Norway"/>
        </authorList>
    </citation>
    <scope>NUCLEOTIDE SEQUENCE</scope>
</reference>
<comment type="pathway">
    <text evidence="1">Protein modification; protein ubiquitination.</text>
</comment>
<feature type="compositionally biased region" description="Low complexity" evidence="3">
    <location>
        <begin position="206"/>
        <end position="221"/>
    </location>
</feature>
<feature type="compositionally biased region" description="Low complexity" evidence="3">
    <location>
        <begin position="231"/>
        <end position="240"/>
    </location>
</feature>
<evidence type="ECO:0000313" key="6">
    <source>
        <dbReference type="Proteomes" id="UP001497522"/>
    </source>
</evidence>
<feature type="compositionally biased region" description="Polar residues" evidence="3">
    <location>
        <begin position="809"/>
        <end position="824"/>
    </location>
</feature>
<keyword evidence="2" id="KW-0833">Ubl conjugation pathway</keyword>
<protein>
    <recommendedName>
        <fullName evidence="4">NPH3 domain-containing protein</fullName>
    </recommendedName>
</protein>
<sequence length="824" mass="91511">MHHSRVEAEVGDRRVNGGGGGGVHESQLYSSNKFLRRESKNQSWFAATELQSNLLVEVADSHFYLHKFPLLSRSGRLNRLVFESRDTNKYHIKLDGMPGGAEAFELAAKFCYGMEIELTPYNVATLRCGAEYLEMTNSLEDGNLVSKTEHYLNFVVLASWKDSITVLQRCQSLSPWAEDLQITRRCSEAIAWKACTDPHGITTHWSFSSSNDGTSNNSSSTRAANWDGIKNNNNNNDSSNTPTVVGKHIPHDWWIEDVVCNLDLFETFSIVMTAIKAKGMAYTLVGAAISQYAYKWLPGLVRKPKRKGGGIGGGESFITTTDHHHNTAAVDVTRPQHNSGNKNNISQNHITTGKEIVLVHHDEDHQHTRHVRLITQMQQDAARQMVEGIVRMLPPQQDAVSCNFLLQLLQFVCQLDVGLTCRTELERRIGLQLEQASVHDLLIPLSSSSSSSSPAHNNITSTQGYSYDIDIVQRIFDHFLLKEQTGLRNNSPTRSNIVGVEKNSHVFEGGGGSLVPNKLPPTTPHTTKTRVAKLMNSYLTEVARDPNLPLAKFQALAGSLPKFPYASDDGLYRAIDTYLKMHPTMTEHERKKLCRVMDCQRLSLDACLHAAQNERLPLRVVVQVLFSEQVKLRNAITGNSSLERKTQHHHHHIDVGSPSVHEPSSSQAGSNPHILVPRLDGLNMGRVSLEESWQSARSEIKALHHEIATLKSKFSELEHEHYTGMSQQMEKPKKLRNLSASGGWTSGWRILSSHIKAAPVASNTTSKQGSGHPSRDDYSSAPTFVASTFTGHNSSATTTTAIERRRSHSIASTVSAKGWRNSIS</sequence>
<feature type="region of interest" description="Disordered" evidence="3">
    <location>
        <begin position="759"/>
        <end position="782"/>
    </location>
</feature>
<feature type="domain" description="NPH3" evidence="4">
    <location>
        <begin position="252"/>
        <end position="631"/>
    </location>
</feature>
<evidence type="ECO:0000313" key="5">
    <source>
        <dbReference type="EMBL" id="CAK9881644.1"/>
    </source>
</evidence>
<dbReference type="CDD" id="cd18312">
    <property type="entry name" value="BTB_POZ_NPY3-like"/>
    <property type="match status" value="1"/>
</dbReference>
<feature type="region of interest" description="Disordered" evidence="3">
    <location>
        <begin position="1"/>
        <end position="24"/>
    </location>
</feature>
<organism evidence="5 6">
    <name type="scientific">Sphagnum jensenii</name>
    <dbReference type="NCBI Taxonomy" id="128206"/>
    <lineage>
        <taxon>Eukaryota</taxon>
        <taxon>Viridiplantae</taxon>
        <taxon>Streptophyta</taxon>
        <taxon>Embryophyta</taxon>
        <taxon>Bryophyta</taxon>
        <taxon>Sphagnophytina</taxon>
        <taxon>Sphagnopsida</taxon>
        <taxon>Sphagnales</taxon>
        <taxon>Sphagnaceae</taxon>
        <taxon>Sphagnum</taxon>
    </lineage>
</organism>
<evidence type="ECO:0000259" key="4">
    <source>
        <dbReference type="PROSITE" id="PS51649"/>
    </source>
</evidence>
<evidence type="ECO:0000256" key="2">
    <source>
        <dbReference type="ARBA" id="ARBA00022786"/>
    </source>
</evidence>
<proteinExistence type="predicted"/>
<dbReference type="PROSITE" id="PS51649">
    <property type="entry name" value="NPH3"/>
    <property type="match status" value="1"/>
</dbReference>
<evidence type="ECO:0000256" key="3">
    <source>
        <dbReference type="SAM" id="MobiDB-lite"/>
    </source>
</evidence>
<feature type="region of interest" description="Disordered" evidence="3">
    <location>
        <begin position="206"/>
        <end position="243"/>
    </location>
</feature>
<dbReference type="PANTHER" id="PTHR32370">
    <property type="entry name" value="OS12G0117600 PROTEIN"/>
    <property type="match status" value="1"/>
</dbReference>
<feature type="compositionally biased region" description="Polar residues" evidence="3">
    <location>
        <begin position="761"/>
        <end position="771"/>
    </location>
</feature>
<keyword evidence="6" id="KW-1185">Reference proteome</keyword>
<dbReference type="SUPFAM" id="SSF54695">
    <property type="entry name" value="POZ domain"/>
    <property type="match status" value="1"/>
</dbReference>
<gene>
    <name evidence="5" type="ORF">CSSPJE1EN2_LOCUS23000</name>
</gene>
<feature type="compositionally biased region" description="Basic and acidic residues" evidence="3">
    <location>
        <begin position="1"/>
        <end position="15"/>
    </location>
</feature>
<dbReference type="Pfam" id="PF03000">
    <property type="entry name" value="NPH3"/>
    <property type="match status" value="1"/>
</dbReference>
<dbReference type="Gene3D" id="3.30.710.10">
    <property type="entry name" value="Potassium Channel Kv1.1, Chain A"/>
    <property type="match status" value="1"/>
</dbReference>
<feature type="region of interest" description="Disordered" evidence="3">
    <location>
        <begin position="804"/>
        <end position="824"/>
    </location>
</feature>
<dbReference type="InterPro" id="IPR011333">
    <property type="entry name" value="SKP1/BTB/POZ_sf"/>
</dbReference>
<dbReference type="InterPro" id="IPR043454">
    <property type="entry name" value="NPH3/RPT2-like"/>
</dbReference>
<evidence type="ECO:0000256" key="1">
    <source>
        <dbReference type="ARBA" id="ARBA00004906"/>
    </source>
</evidence>
<feature type="region of interest" description="Disordered" evidence="3">
    <location>
        <begin position="639"/>
        <end position="672"/>
    </location>
</feature>
<name>A0ABP1BZI3_9BRYO</name>